<dbReference type="PROSITE" id="PS00086">
    <property type="entry name" value="CYTOCHROME_P450"/>
    <property type="match status" value="1"/>
</dbReference>
<keyword evidence="2 7" id="KW-0349">Heme</keyword>
<dbReference type="EMBL" id="JAVYJV010000022">
    <property type="protein sequence ID" value="KAK4340955.1"/>
    <property type="molecule type" value="Genomic_DNA"/>
</dbReference>
<reference evidence="8" key="1">
    <citation type="submission" date="2023-12" db="EMBL/GenBank/DDBJ databases">
        <title>Genome assembly of Anisodus tanguticus.</title>
        <authorList>
            <person name="Wang Y.-J."/>
        </authorList>
    </citation>
    <scope>NUCLEOTIDE SEQUENCE</scope>
    <source>
        <strain evidence="8">KB-2021</strain>
        <tissue evidence="8">Leaf</tissue>
    </source>
</reference>
<dbReference type="GO" id="GO:0016705">
    <property type="term" value="F:oxidoreductase activity, acting on paired donors, with incorporation or reduction of molecular oxygen"/>
    <property type="evidence" value="ECO:0007669"/>
    <property type="project" value="InterPro"/>
</dbReference>
<dbReference type="InterPro" id="IPR036396">
    <property type="entry name" value="Cyt_P450_sf"/>
</dbReference>
<evidence type="ECO:0000313" key="9">
    <source>
        <dbReference type="Proteomes" id="UP001291623"/>
    </source>
</evidence>
<keyword evidence="3 7" id="KW-0479">Metal-binding</keyword>
<dbReference type="InterPro" id="IPR052306">
    <property type="entry name" value="CYP450_71D"/>
</dbReference>
<comment type="similarity">
    <text evidence="1 7">Belongs to the cytochrome P450 family.</text>
</comment>
<dbReference type="Pfam" id="PF00067">
    <property type="entry name" value="p450"/>
    <property type="match status" value="1"/>
</dbReference>
<dbReference type="InterPro" id="IPR017972">
    <property type="entry name" value="Cyt_P450_CS"/>
</dbReference>
<evidence type="ECO:0000256" key="3">
    <source>
        <dbReference type="ARBA" id="ARBA00022723"/>
    </source>
</evidence>
<evidence type="ECO:0000256" key="2">
    <source>
        <dbReference type="ARBA" id="ARBA00022617"/>
    </source>
</evidence>
<dbReference type="GO" id="GO:0004497">
    <property type="term" value="F:monooxygenase activity"/>
    <property type="evidence" value="ECO:0007669"/>
    <property type="project" value="UniProtKB-KW"/>
</dbReference>
<keyword evidence="9" id="KW-1185">Reference proteome</keyword>
<name>A0AAE1QWI9_9SOLA</name>
<comment type="caution">
    <text evidence="8">The sequence shown here is derived from an EMBL/GenBank/DDBJ whole genome shotgun (WGS) entry which is preliminary data.</text>
</comment>
<protein>
    <recommendedName>
        <fullName evidence="10">Cytochrome P450</fullName>
    </recommendedName>
</protein>
<dbReference type="PANTHER" id="PTHR47953">
    <property type="entry name" value="OS08G0105600 PROTEIN"/>
    <property type="match status" value="1"/>
</dbReference>
<keyword evidence="6 7" id="KW-0503">Monooxygenase</keyword>
<dbReference type="AlphaFoldDB" id="A0AAE1QWI9"/>
<dbReference type="PANTHER" id="PTHR47953:SF16">
    <property type="entry name" value="CYTOCHROME P450 71D8"/>
    <property type="match status" value="1"/>
</dbReference>
<keyword evidence="4 7" id="KW-0560">Oxidoreductase</keyword>
<evidence type="ECO:0000256" key="5">
    <source>
        <dbReference type="ARBA" id="ARBA00023004"/>
    </source>
</evidence>
<organism evidence="8 9">
    <name type="scientific">Anisodus tanguticus</name>
    <dbReference type="NCBI Taxonomy" id="243964"/>
    <lineage>
        <taxon>Eukaryota</taxon>
        <taxon>Viridiplantae</taxon>
        <taxon>Streptophyta</taxon>
        <taxon>Embryophyta</taxon>
        <taxon>Tracheophyta</taxon>
        <taxon>Spermatophyta</taxon>
        <taxon>Magnoliopsida</taxon>
        <taxon>eudicotyledons</taxon>
        <taxon>Gunneridae</taxon>
        <taxon>Pentapetalae</taxon>
        <taxon>asterids</taxon>
        <taxon>lamiids</taxon>
        <taxon>Solanales</taxon>
        <taxon>Solanaceae</taxon>
        <taxon>Solanoideae</taxon>
        <taxon>Hyoscyameae</taxon>
        <taxon>Anisodus</taxon>
    </lineage>
</organism>
<keyword evidence="5 7" id="KW-0408">Iron</keyword>
<dbReference type="Gene3D" id="1.10.630.10">
    <property type="entry name" value="Cytochrome P450"/>
    <property type="match status" value="1"/>
</dbReference>
<evidence type="ECO:0000256" key="6">
    <source>
        <dbReference type="ARBA" id="ARBA00023033"/>
    </source>
</evidence>
<dbReference type="GO" id="GO:0020037">
    <property type="term" value="F:heme binding"/>
    <property type="evidence" value="ECO:0007669"/>
    <property type="project" value="InterPro"/>
</dbReference>
<evidence type="ECO:0000256" key="1">
    <source>
        <dbReference type="ARBA" id="ARBA00010617"/>
    </source>
</evidence>
<evidence type="ECO:0008006" key="10">
    <source>
        <dbReference type="Google" id="ProtNLM"/>
    </source>
</evidence>
<evidence type="ECO:0000313" key="8">
    <source>
        <dbReference type="EMBL" id="KAK4340955.1"/>
    </source>
</evidence>
<gene>
    <name evidence="8" type="ORF">RND71_039456</name>
</gene>
<evidence type="ECO:0000256" key="4">
    <source>
        <dbReference type="ARBA" id="ARBA00023002"/>
    </source>
</evidence>
<evidence type="ECO:0000256" key="7">
    <source>
        <dbReference type="RuleBase" id="RU000461"/>
    </source>
</evidence>
<dbReference type="Proteomes" id="UP001291623">
    <property type="component" value="Unassembled WGS sequence"/>
</dbReference>
<sequence>MQRRNKNQRIHDTYQNKSPSELEEIQNIGIIQKALYLRDLRIVLLTLEEITLNSFIPFGAGRRMCPGLLFGLVNVGHPLAQLLYHFDWKTPHGVTPDNFDMTETDRVTARRKKDLCLIASRFDLS</sequence>
<accession>A0AAE1QWI9</accession>
<proteinExistence type="inferred from homology"/>
<dbReference type="GO" id="GO:0005506">
    <property type="term" value="F:iron ion binding"/>
    <property type="evidence" value="ECO:0007669"/>
    <property type="project" value="InterPro"/>
</dbReference>
<dbReference type="InterPro" id="IPR001128">
    <property type="entry name" value="Cyt_P450"/>
</dbReference>
<dbReference type="SUPFAM" id="SSF48264">
    <property type="entry name" value="Cytochrome P450"/>
    <property type="match status" value="1"/>
</dbReference>